<gene>
    <name evidence="4" type="ORF">MMYC01_201096</name>
</gene>
<comment type="caution">
    <text evidence="4">The sequence shown here is derived from an EMBL/GenBank/DDBJ whole genome shotgun (WGS) entry which is preliminary data.</text>
</comment>
<dbReference type="Pfam" id="PF24883">
    <property type="entry name" value="NPHP3_N"/>
    <property type="match status" value="1"/>
</dbReference>
<dbReference type="PANTHER" id="PTHR10039">
    <property type="entry name" value="AMELOGENIN"/>
    <property type="match status" value="1"/>
</dbReference>
<feature type="domain" description="Nephrocystin 3-like N-terminal" evidence="3">
    <location>
        <begin position="270"/>
        <end position="367"/>
    </location>
</feature>
<dbReference type="OrthoDB" id="4585369at2759"/>
<name>A0A175WG51_9PEZI</name>
<evidence type="ECO:0000313" key="5">
    <source>
        <dbReference type="Proteomes" id="UP000078237"/>
    </source>
</evidence>
<dbReference type="VEuPathDB" id="FungiDB:MMYC01_201096"/>
<feature type="domain" description="DUF7708" evidence="2">
    <location>
        <begin position="67"/>
        <end position="206"/>
    </location>
</feature>
<keyword evidence="5" id="KW-1185">Reference proteome</keyword>
<sequence>MSLKAPPPTISASRRSIERAFKDLERTISPAESRDFASTTLDDVRHAAIELERQLAARQSLRNTRRLERLFMGLQHYSKVIDVLCNGTDYLPWIWAPIKLILKISSDYIEAFERIITAYSQIAESLGRFQLLERSFDGQPQLYPVFVIYYADILRFHKAAYKFITRRSWKVLFMTSWGRFEREFDAIIEDLTRHGELIDKEANAHHIVQARAAREELQSWRAKSLERLAQEQKEQTARQMQGVVTWLRFNDSGQIVLFDSLAKVGEKYPGTTGWVLKSPQTASWLRPTADCPFLWLQGGPGTGKSVIAAQLLSFLGASKYSLVIRHFCSYTNGASIHRDSPAIRARLSRKSLLSLAEEKDRLRQAIMRYSELRLRAMRGKLLELDISEDAMQRIATEIGERADGNSLASLPFLKYRAY</sequence>
<evidence type="ECO:0000259" key="2">
    <source>
        <dbReference type="Pfam" id="PF24809"/>
    </source>
</evidence>
<dbReference type="InterPro" id="IPR056884">
    <property type="entry name" value="NPHP3-like_N"/>
</dbReference>
<organism evidence="4 5">
    <name type="scientific">Madurella mycetomatis</name>
    <dbReference type="NCBI Taxonomy" id="100816"/>
    <lineage>
        <taxon>Eukaryota</taxon>
        <taxon>Fungi</taxon>
        <taxon>Dikarya</taxon>
        <taxon>Ascomycota</taxon>
        <taxon>Pezizomycotina</taxon>
        <taxon>Sordariomycetes</taxon>
        <taxon>Sordariomycetidae</taxon>
        <taxon>Sordariales</taxon>
        <taxon>Sordariales incertae sedis</taxon>
        <taxon>Madurella</taxon>
    </lineage>
</organism>
<accession>A0A175WG51</accession>
<evidence type="ECO:0000259" key="3">
    <source>
        <dbReference type="Pfam" id="PF24883"/>
    </source>
</evidence>
<dbReference type="InterPro" id="IPR056125">
    <property type="entry name" value="DUF7708"/>
</dbReference>
<dbReference type="Proteomes" id="UP000078237">
    <property type="component" value="Unassembled WGS sequence"/>
</dbReference>
<evidence type="ECO:0000313" key="4">
    <source>
        <dbReference type="EMBL" id="KXX82673.1"/>
    </source>
</evidence>
<dbReference type="PANTHER" id="PTHR10039:SF14">
    <property type="entry name" value="NACHT DOMAIN-CONTAINING PROTEIN"/>
    <property type="match status" value="1"/>
</dbReference>
<keyword evidence="1" id="KW-0677">Repeat</keyword>
<proteinExistence type="predicted"/>
<reference evidence="4 5" key="1">
    <citation type="journal article" date="2016" name="Genome Announc.">
        <title>Genome Sequence of Madurella mycetomatis mm55, Isolated from a Human Mycetoma Case in Sudan.</title>
        <authorList>
            <person name="Smit S."/>
            <person name="Derks M.F."/>
            <person name="Bervoets S."/>
            <person name="Fahal A."/>
            <person name="van Leeuwen W."/>
            <person name="van Belkum A."/>
            <person name="van de Sande W.W."/>
        </authorList>
    </citation>
    <scope>NUCLEOTIDE SEQUENCE [LARGE SCALE GENOMIC DNA]</scope>
    <source>
        <strain evidence="5">mm55</strain>
    </source>
</reference>
<dbReference type="AlphaFoldDB" id="A0A175WG51"/>
<dbReference type="EMBL" id="LCTW02000010">
    <property type="protein sequence ID" value="KXX82673.1"/>
    <property type="molecule type" value="Genomic_DNA"/>
</dbReference>
<protein>
    <submittedName>
        <fullName evidence="4">Chaperone protein DnaK</fullName>
    </submittedName>
</protein>
<dbReference type="STRING" id="100816.A0A175WG51"/>
<dbReference type="Pfam" id="PF24809">
    <property type="entry name" value="DUF7708"/>
    <property type="match status" value="1"/>
</dbReference>
<evidence type="ECO:0000256" key="1">
    <source>
        <dbReference type="ARBA" id="ARBA00022737"/>
    </source>
</evidence>